<dbReference type="Pfam" id="PF00768">
    <property type="entry name" value="Peptidase_S11"/>
    <property type="match status" value="1"/>
</dbReference>
<evidence type="ECO:0000256" key="12">
    <source>
        <dbReference type="ARBA" id="ARBA00022960"/>
    </source>
</evidence>
<dbReference type="Pfam" id="PF07943">
    <property type="entry name" value="PBP5_C"/>
    <property type="match status" value="1"/>
</dbReference>
<evidence type="ECO:0000256" key="18">
    <source>
        <dbReference type="PIRSR" id="PIRSR618044-1"/>
    </source>
</evidence>
<evidence type="ECO:0000313" key="23">
    <source>
        <dbReference type="EMBL" id="SQD78871.1"/>
    </source>
</evidence>
<comment type="function">
    <text evidence="1">Removes C-terminal D-alanyl residues from sugar-peptide cell wall precursors.</text>
</comment>
<name>A0A330LSA8_9GAMM</name>
<feature type="active site" description="Acyl-ester intermediate" evidence="18">
    <location>
        <position position="62"/>
    </location>
</feature>
<evidence type="ECO:0000256" key="15">
    <source>
        <dbReference type="ARBA" id="ARBA00023316"/>
    </source>
</evidence>
<feature type="active site" description="Proton acceptor" evidence="18">
    <location>
        <position position="65"/>
    </location>
</feature>
<evidence type="ECO:0000256" key="13">
    <source>
        <dbReference type="ARBA" id="ARBA00022984"/>
    </source>
</evidence>
<feature type="chain" id="PRO_5016250209" description="serine-type D-Ala-D-Ala carboxypeptidase" evidence="21">
    <location>
        <begin position="23"/>
        <end position="388"/>
    </location>
</feature>
<keyword evidence="10 21" id="KW-0732">Signal</keyword>
<dbReference type="SUPFAM" id="SSF69189">
    <property type="entry name" value="Penicillin-binding protein associated domain"/>
    <property type="match status" value="1"/>
</dbReference>
<dbReference type="UniPathway" id="UPA00219"/>
<dbReference type="PANTHER" id="PTHR21581:SF6">
    <property type="entry name" value="TRAFFICKING PROTEIN PARTICLE COMPLEX SUBUNIT 12"/>
    <property type="match status" value="1"/>
</dbReference>
<evidence type="ECO:0000256" key="17">
    <source>
        <dbReference type="ARBA" id="ARBA00060592"/>
    </source>
</evidence>
<keyword evidence="24" id="KW-1185">Reference proteome</keyword>
<evidence type="ECO:0000313" key="24">
    <source>
        <dbReference type="Proteomes" id="UP000250163"/>
    </source>
</evidence>
<accession>A0A330LSA8</accession>
<keyword evidence="13" id="KW-0573">Peptidoglycan synthesis</keyword>
<dbReference type="EMBL" id="LS483250">
    <property type="protein sequence ID" value="SQD78871.1"/>
    <property type="molecule type" value="Genomic_DNA"/>
</dbReference>
<evidence type="ECO:0000256" key="11">
    <source>
        <dbReference type="ARBA" id="ARBA00022801"/>
    </source>
</evidence>
<dbReference type="SMART" id="SM00936">
    <property type="entry name" value="PBP5_C"/>
    <property type="match status" value="1"/>
</dbReference>
<dbReference type="Proteomes" id="UP000250163">
    <property type="component" value="Chromosome MORIYA"/>
</dbReference>
<dbReference type="GO" id="GO:0009002">
    <property type="term" value="F:serine-type D-Ala-D-Ala carboxypeptidase activity"/>
    <property type="evidence" value="ECO:0007669"/>
    <property type="project" value="UniProtKB-EC"/>
</dbReference>
<protein>
    <recommendedName>
        <fullName evidence="5">serine-type D-Ala-D-Ala carboxypeptidase</fullName>
        <ecNumber evidence="5">3.4.16.4</ecNumber>
    </recommendedName>
</protein>
<comment type="similarity">
    <text evidence="4 20">Belongs to the peptidase S11 family.</text>
</comment>
<dbReference type="InterPro" id="IPR012907">
    <property type="entry name" value="Peptidase_S11_C"/>
</dbReference>
<evidence type="ECO:0000256" key="10">
    <source>
        <dbReference type="ARBA" id="ARBA00022729"/>
    </source>
</evidence>
<comment type="catalytic activity">
    <reaction evidence="16">
        <text>Preferential cleavage: (Ac)2-L-Lys-D-Ala-|-D-Ala. Also transpeptidation of peptidyl-alanyl moieties that are N-acyl substituents of D-alanine.</text>
        <dbReference type="EC" id="3.4.16.4"/>
    </reaction>
</comment>
<dbReference type="GO" id="GO:0008658">
    <property type="term" value="F:penicillin binding"/>
    <property type="evidence" value="ECO:0007669"/>
    <property type="project" value="UniProtKB-ARBA"/>
</dbReference>
<sequence length="388" mass="42739">MANQFKKLILTSLAVASFSLSAAPSVIPDTPVVAAKAFILIDFDSGKVIAEKNADDLLKPASLTKMMTSYVIGQEIKSGNINLDDQVTISKNAWAKNFPDSSKMFIEVGKTVTVEKLNQGIIVQSGNDACVAMAEYIAGTEGAFAQLMNSWSKQLGMDATHFVNSHGLDTKDQYTTARDMAILGQALIRDVPEEYRIYSQKKFSYNGITQYNRNGLLWDKSMNVDGIKTGHTSGAGYNLVSSATKDNMRLVAVVLGTKSTDARKAESKKLLNFGFRFYETVTLHEANSSIVAERVWMGEQEQIELGLANKLTLTVPRGQAKNLTAYFEIQKELSAPIAKGDIVGKVFYKLNDEEIAQADLIALEDVELGSWFSRLIDYFKLLFVGWFG</sequence>
<evidence type="ECO:0000256" key="1">
    <source>
        <dbReference type="ARBA" id="ARBA00003217"/>
    </source>
</evidence>
<evidence type="ECO:0000256" key="8">
    <source>
        <dbReference type="ARBA" id="ARBA00022645"/>
    </source>
</evidence>
<dbReference type="InterPro" id="IPR018044">
    <property type="entry name" value="Peptidase_S11"/>
</dbReference>
<comment type="pathway">
    <text evidence="3">Cell wall biogenesis; peptidoglycan biosynthesis.</text>
</comment>
<dbReference type="Gene3D" id="2.60.410.10">
    <property type="entry name" value="D-Ala-D-Ala carboxypeptidase, C-terminal domain"/>
    <property type="match status" value="1"/>
</dbReference>
<feature type="active site" evidence="18">
    <location>
        <position position="125"/>
    </location>
</feature>
<evidence type="ECO:0000256" key="3">
    <source>
        <dbReference type="ARBA" id="ARBA00004752"/>
    </source>
</evidence>
<dbReference type="InterPro" id="IPR012338">
    <property type="entry name" value="Beta-lactam/transpept-like"/>
</dbReference>
<dbReference type="PRINTS" id="PR00725">
    <property type="entry name" value="DADACBPTASE1"/>
</dbReference>
<dbReference type="SUPFAM" id="SSF56601">
    <property type="entry name" value="beta-lactamase/transpeptidase-like"/>
    <property type="match status" value="1"/>
</dbReference>
<evidence type="ECO:0000256" key="7">
    <source>
        <dbReference type="ARBA" id="ARBA00022519"/>
    </source>
</evidence>
<evidence type="ECO:0000256" key="16">
    <source>
        <dbReference type="ARBA" id="ARBA00034000"/>
    </source>
</evidence>
<dbReference type="GO" id="GO:0009252">
    <property type="term" value="P:peptidoglycan biosynthetic process"/>
    <property type="evidence" value="ECO:0007669"/>
    <property type="project" value="UniProtKB-UniPathway"/>
</dbReference>
<evidence type="ECO:0000259" key="22">
    <source>
        <dbReference type="SMART" id="SM00936"/>
    </source>
</evidence>
<dbReference type="InterPro" id="IPR001967">
    <property type="entry name" value="Peptidase_S11_N"/>
</dbReference>
<keyword evidence="9" id="KW-0645">Protease</keyword>
<evidence type="ECO:0000256" key="21">
    <source>
        <dbReference type="SAM" id="SignalP"/>
    </source>
</evidence>
<dbReference type="AlphaFoldDB" id="A0A330LSA8"/>
<dbReference type="EC" id="3.4.16.4" evidence="5"/>
<dbReference type="GO" id="GO:0006508">
    <property type="term" value="P:proteolysis"/>
    <property type="evidence" value="ECO:0007669"/>
    <property type="project" value="UniProtKB-KW"/>
</dbReference>
<keyword evidence="8 23" id="KW-0121">Carboxypeptidase</keyword>
<evidence type="ECO:0000256" key="6">
    <source>
        <dbReference type="ARBA" id="ARBA00022475"/>
    </source>
</evidence>
<evidence type="ECO:0000256" key="4">
    <source>
        <dbReference type="ARBA" id="ARBA00007164"/>
    </source>
</evidence>
<dbReference type="KEGG" id="mya:MORIYA_2395"/>
<keyword evidence="6" id="KW-1003">Cell membrane</keyword>
<feature type="domain" description="Peptidase S11 D-Ala-D-Ala carboxypeptidase A C-terminal" evidence="22">
    <location>
        <begin position="278"/>
        <end position="368"/>
    </location>
</feature>
<feature type="signal peptide" evidence="21">
    <location>
        <begin position="1"/>
        <end position="22"/>
    </location>
</feature>
<dbReference type="InterPro" id="IPR037167">
    <property type="entry name" value="Peptidase_S11_C_sf"/>
</dbReference>
<keyword evidence="15" id="KW-0961">Cell wall biogenesis/degradation</keyword>
<dbReference type="GO" id="GO:0005886">
    <property type="term" value="C:plasma membrane"/>
    <property type="evidence" value="ECO:0007669"/>
    <property type="project" value="UniProtKB-SubCell"/>
</dbReference>
<dbReference type="PANTHER" id="PTHR21581">
    <property type="entry name" value="D-ALANYL-D-ALANINE CARBOXYPEPTIDASE"/>
    <property type="match status" value="1"/>
</dbReference>
<evidence type="ECO:0000256" key="5">
    <source>
        <dbReference type="ARBA" id="ARBA00012448"/>
    </source>
</evidence>
<dbReference type="FunFam" id="3.40.710.10:FF:000001">
    <property type="entry name" value="D-alanyl-D-alanine serine-type carboxypeptidase"/>
    <property type="match status" value="1"/>
</dbReference>
<keyword evidence="7" id="KW-0997">Cell inner membrane</keyword>
<dbReference type="GO" id="GO:0071555">
    <property type="term" value="P:cell wall organization"/>
    <property type="evidence" value="ECO:0007669"/>
    <property type="project" value="UniProtKB-KW"/>
</dbReference>
<dbReference type="GO" id="GO:0008360">
    <property type="term" value="P:regulation of cell shape"/>
    <property type="evidence" value="ECO:0007669"/>
    <property type="project" value="UniProtKB-KW"/>
</dbReference>
<comment type="subcellular location">
    <subcellularLocation>
        <location evidence="2">Cell inner membrane</location>
        <topology evidence="2">Peripheral membrane protein</topology>
    </subcellularLocation>
</comment>
<proteinExistence type="inferred from homology"/>
<dbReference type="Gene3D" id="3.40.710.10">
    <property type="entry name" value="DD-peptidase/beta-lactamase superfamily"/>
    <property type="match status" value="1"/>
</dbReference>
<evidence type="ECO:0000256" key="14">
    <source>
        <dbReference type="ARBA" id="ARBA00023136"/>
    </source>
</evidence>
<evidence type="ECO:0000256" key="20">
    <source>
        <dbReference type="RuleBase" id="RU004016"/>
    </source>
</evidence>
<feature type="binding site" evidence="19">
    <location>
        <position position="228"/>
    </location>
    <ligand>
        <name>substrate</name>
    </ligand>
</feature>
<dbReference type="RefSeq" id="WP_112715208.1">
    <property type="nucleotide sequence ID" value="NZ_LS483250.1"/>
</dbReference>
<dbReference type="OrthoDB" id="9795979at2"/>
<evidence type="ECO:0000256" key="19">
    <source>
        <dbReference type="PIRSR" id="PIRSR618044-2"/>
    </source>
</evidence>
<comment type="pathway">
    <text evidence="17">Glycan biosynthesis.</text>
</comment>
<dbReference type="InterPro" id="IPR015956">
    <property type="entry name" value="Peniciliin-bd_prot_C_sf"/>
</dbReference>
<reference evidence="24" key="1">
    <citation type="submission" date="2018-05" db="EMBL/GenBank/DDBJ databases">
        <authorList>
            <person name="Cea G.-C."/>
            <person name="William W."/>
        </authorList>
    </citation>
    <scope>NUCLEOTIDE SEQUENCE [LARGE SCALE GENOMIC DNA]</scope>
    <source>
        <strain evidence="24">DB21MT 5</strain>
    </source>
</reference>
<keyword evidence="11 23" id="KW-0378">Hydrolase</keyword>
<keyword evidence="14" id="KW-0472">Membrane</keyword>
<keyword evidence="12" id="KW-0133">Cell shape</keyword>
<evidence type="ECO:0000256" key="9">
    <source>
        <dbReference type="ARBA" id="ARBA00022670"/>
    </source>
</evidence>
<evidence type="ECO:0000256" key="2">
    <source>
        <dbReference type="ARBA" id="ARBA00004417"/>
    </source>
</evidence>
<organism evidence="23 24">
    <name type="scientific">Moritella yayanosii</name>
    <dbReference type="NCBI Taxonomy" id="69539"/>
    <lineage>
        <taxon>Bacteria</taxon>
        <taxon>Pseudomonadati</taxon>
        <taxon>Pseudomonadota</taxon>
        <taxon>Gammaproteobacteria</taxon>
        <taxon>Alteromonadales</taxon>
        <taxon>Moritellaceae</taxon>
        <taxon>Moritella</taxon>
    </lineage>
</organism>
<gene>
    <name evidence="23" type="primary">dacA</name>
    <name evidence="23" type="ORF">MORIYA_2395</name>
</gene>